<evidence type="ECO:0000256" key="1">
    <source>
        <dbReference type="SAM" id="SignalP"/>
    </source>
</evidence>
<name>A0ABS5NMF3_9BACI</name>
<feature type="chain" id="PRO_5047212486" evidence="1">
    <location>
        <begin position="22"/>
        <end position="111"/>
    </location>
</feature>
<feature type="signal peptide" evidence="1">
    <location>
        <begin position="1"/>
        <end position="21"/>
    </location>
</feature>
<protein>
    <submittedName>
        <fullName evidence="2">Uncharacterized protein</fullName>
    </submittedName>
</protein>
<gene>
    <name evidence="2" type="ORF">KHA94_01900</name>
</gene>
<reference evidence="2 3" key="1">
    <citation type="submission" date="2021-05" db="EMBL/GenBank/DDBJ databases">
        <title>Novel Bacillus species.</title>
        <authorList>
            <person name="Liu G."/>
        </authorList>
    </citation>
    <scope>NUCLEOTIDE SEQUENCE [LARGE SCALE GENOMIC DNA]</scope>
    <source>
        <strain evidence="2 3">FJAT-49705</strain>
    </source>
</reference>
<evidence type="ECO:0000313" key="3">
    <source>
        <dbReference type="Proteomes" id="UP000681027"/>
    </source>
</evidence>
<comment type="caution">
    <text evidence="2">The sequence shown here is derived from an EMBL/GenBank/DDBJ whole genome shotgun (WGS) entry which is preliminary data.</text>
</comment>
<keyword evidence="3" id="KW-1185">Reference proteome</keyword>
<dbReference type="EMBL" id="JAGYPM010000001">
    <property type="protein sequence ID" value="MBS4188970.1"/>
    <property type="molecule type" value="Genomic_DNA"/>
</dbReference>
<accession>A0ABS5NMF3</accession>
<organism evidence="2 3">
    <name type="scientific">Cytobacillus citreus</name>
    <dbReference type="NCBI Taxonomy" id="2833586"/>
    <lineage>
        <taxon>Bacteria</taxon>
        <taxon>Bacillati</taxon>
        <taxon>Bacillota</taxon>
        <taxon>Bacilli</taxon>
        <taxon>Bacillales</taxon>
        <taxon>Bacillaceae</taxon>
        <taxon>Cytobacillus</taxon>
    </lineage>
</organism>
<evidence type="ECO:0000313" key="2">
    <source>
        <dbReference type="EMBL" id="MBS4188970.1"/>
    </source>
</evidence>
<dbReference type="RefSeq" id="WP_213100460.1">
    <property type="nucleotide sequence ID" value="NZ_JAGYPM010000001.1"/>
</dbReference>
<keyword evidence="1" id="KW-0732">Signal</keyword>
<sequence>MKRTVFMLLVFLLVISSQAFASPKNNIQTNEEKVEVAEITEVTDVNEVTEETELEQILKLELEWSGELSNSLDEDNSSNADKLCWVCTKMIVNEDFSICIDGYWSKYCIIK</sequence>
<proteinExistence type="predicted"/>
<dbReference type="Proteomes" id="UP000681027">
    <property type="component" value="Unassembled WGS sequence"/>
</dbReference>